<dbReference type="CDD" id="cd00077">
    <property type="entry name" value="HDc"/>
    <property type="match status" value="1"/>
</dbReference>
<keyword evidence="3" id="KW-1185">Reference proteome</keyword>
<dbReference type="Proteomes" id="UP000799770">
    <property type="component" value="Unassembled WGS sequence"/>
</dbReference>
<feature type="region of interest" description="Disordered" evidence="1">
    <location>
        <begin position="139"/>
        <end position="158"/>
    </location>
</feature>
<dbReference type="EMBL" id="ML977316">
    <property type="protein sequence ID" value="KAF2118672.1"/>
    <property type="molecule type" value="Genomic_DNA"/>
</dbReference>
<reference evidence="2" key="1">
    <citation type="journal article" date="2020" name="Stud. Mycol.">
        <title>101 Dothideomycetes genomes: a test case for predicting lifestyles and emergence of pathogens.</title>
        <authorList>
            <person name="Haridas S."/>
            <person name="Albert R."/>
            <person name="Binder M."/>
            <person name="Bloem J."/>
            <person name="Labutti K."/>
            <person name="Salamov A."/>
            <person name="Andreopoulos B."/>
            <person name="Baker S."/>
            <person name="Barry K."/>
            <person name="Bills G."/>
            <person name="Bluhm B."/>
            <person name="Cannon C."/>
            <person name="Castanera R."/>
            <person name="Culley D."/>
            <person name="Daum C."/>
            <person name="Ezra D."/>
            <person name="Gonzalez J."/>
            <person name="Henrissat B."/>
            <person name="Kuo A."/>
            <person name="Liang C."/>
            <person name="Lipzen A."/>
            <person name="Lutzoni F."/>
            <person name="Magnuson J."/>
            <person name="Mondo S."/>
            <person name="Nolan M."/>
            <person name="Ohm R."/>
            <person name="Pangilinan J."/>
            <person name="Park H.-J."/>
            <person name="Ramirez L."/>
            <person name="Alfaro M."/>
            <person name="Sun H."/>
            <person name="Tritt A."/>
            <person name="Yoshinaga Y."/>
            <person name="Zwiers L.-H."/>
            <person name="Turgeon B."/>
            <person name="Goodwin S."/>
            <person name="Spatafora J."/>
            <person name="Crous P."/>
            <person name="Grigoriev I."/>
        </authorList>
    </citation>
    <scope>NUCLEOTIDE SEQUENCE</scope>
    <source>
        <strain evidence="2">CBS 627.86</strain>
    </source>
</reference>
<accession>A0A6A5ZGQ1</accession>
<dbReference type="InterPro" id="IPR003607">
    <property type="entry name" value="HD/PDEase_dom"/>
</dbReference>
<protein>
    <recommendedName>
        <fullName evidence="4">HD/PDEase domain-containing protein</fullName>
    </recommendedName>
</protein>
<name>A0A6A5ZGQ1_9PLEO</name>
<dbReference type="SUPFAM" id="SSF109604">
    <property type="entry name" value="HD-domain/PDEase-like"/>
    <property type="match status" value="1"/>
</dbReference>
<dbReference type="AlphaFoldDB" id="A0A6A5ZGQ1"/>
<proteinExistence type="predicted"/>
<dbReference type="Gene3D" id="1.10.3210.50">
    <property type="match status" value="1"/>
</dbReference>
<gene>
    <name evidence="2" type="ORF">BDV96DRAFT_487580</name>
</gene>
<dbReference type="OrthoDB" id="16547at2759"/>
<feature type="region of interest" description="Disordered" evidence="1">
    <location>
        <begin position="1"/>
        <end position="47"/>
    </location>
</feature>
<organism evidence="2 3">
    <name type="scientific">Lophiotrema nucula</name>
    <dbReference type="NCBI Taxonomy" id="690887"/>
    <lineage>
        <taxon>Eukaryota</taxon>
        <taxon>Fungi</taxon>
        <taxon>Dikarya</taxon>
        <taxon>Ascomycota</taxon>
        <taxon>Pezizomycotina</taxon>
        <taxon>Dothideomycetes</taxon>
        <taxon>Pleosporomycetidae</taxon>
        <taxon>Pleosporales</taxon>
        <taxon>Lophiotremataceae</taxon>
        <taxon>Lophiotrema</taxon>
    </lineage>
</organism>
<evidence type="ECO:0008006" key="4">
    <source>
        <dbReference type="Google" id="ProtNLM"/>
    </source>
</evidence>
<dbReference type="PANTHER" id="PTHR33594:SF1">
    <property type="entry name" value="HD_PDEASE DOMAIN-CONTAINING PROTEIN"/>
    <property type="match status" value="1"/>
</dbReference>
<sequence length="298" mass="34160">MLAQSSRAEEPISSVTFLNPPAPSTTNYSTTPPPCLNPNLPGSTLQHPKKPSTLLFARFTGVTGANKELADRVCEKARDHMSKYDNSHNWEHIQHVVANADLIYSKELERETEWVKQCDPLIILLGCVLHDVDDHKYDEKEEKKKQQQQQEQNLKTTSEEDKNWIMHYLLTSAVPLPLATTIDTIARAVSFSTQRADPTHISTLLATYPELRIVQDADRVETLGARGQGRCFAYHGANKDFQMDSIQRAVQHHWEKLCLLPGMMNTATGREMGEDGWRWMCEFRERWDWETRRLGRVC</sequence>
<evidence type="ECO:0000313" key="2">
    <source>
        <dbReference type="EMBL" id="KAF2118672.1"/>
    </source>
</evidence>
<evidence type="ECO:0000256" key="1">
    <source>
        <dbReference type="SAM" id="MobiDB-lite"/>
    </source>
</evidence>
<dbReference type="PANTHER" id="PTHR33594">
    <property type="entry name" value="SUPERFAMILY HYDROLASE, PUTATIVE (AFU_ORTHOLOGUE AFUA_1G03035)-RELATED"/>
    <property type="match status" value="1"/>
</dbReference>
<evidence type="ECO:0000313" key="3">
    <source>
        <dbReference type="Proteomes" id="UP000799770"/>
    </source>
</evidence>